<dbReference type="InterPro" id="IPR000836">
    <property type="entry name" value="PRTase_dom"/>
</dbReference>
<dbReference type="Gene3D" id="3.40.50.2020">
    <property type="match status" value="1"/>
</dbReference>
<dbReference type="EMBL" id="AWET01000036">
    <property type="protein sequence ID" value="ERK00579.1"/>
    <property type="molecule type" value="Genomic_DNA"/>
</dbReference>
<evidence type="ECO:0000313" key="2">
    <source>
        <dbReference type="EMBL" id="ERK00579.1"/>
    </source>
</evidence>
<evidence type="ECO:0000256" key="1">
    <source>
        <dbReference type="ARBA" id="ARBA00008007"/>
    </source>
</evidence>
<dbReference type="AlphaFoldDB" id="U2MMV9"/>
<protein>
    <submittedName>
        <fullName evidence="2">Phosphoribosyl transferase domain protein</fullName>
    </submittedName>
</protein>
<keyword evidence="3" id="KW-1185">Reference proteome</keyword>
<keyword evidence="2" id="KW-0808">Transferase</keyword>
<proteinExistence type="inferred from homology"/>
<dbReference type="GO" id="GO:0016740">
    <property type="term" value="F:transferase activity"/>
    <property type="evidence" value="ECO:0007669"/>
    <property type="project" value="UniProtKB-KW"/>
</dbReference>
<dbReference type="PATRIC" id="fig|1081904.3.peg.1627"/>
<dbReference type="SUPFAM" id="SSF53271">
    <property type="entry name" value="PRTase-like"/>
    <property type="match status" value="1"/>
</dbReference>
<name>U2MMV9_9BACT</name>
<gene>
    <name evidence="2" type="ORF">HMPREF1218_0587</name>
</gene>
<dbReference type="Proteomes" id="UP000016600">
    <property type="component" value="Unassembled WGS sequence"/>
</dbReference>
<organism evidence="2 3">
    <name type="scientific">Hoylesella pleuritidis F0068</name>
    <dbReference type="NCBI Taxonomy" id="1081904"/>
    <lineage>
        <taxon>Bacteria</taxon>
        <taxon>Pseudomonadati</taxon>
        <taxon>Bacteroidota</taxon>
        <taxon>Bacteroidia</taxon>
        <taxon>Bacteroidales</taxon>
        <taxon>Prevotellaceae</taxon>
        <taxon>Hoylesella</taxon>
    </lineage>
</organism>
<reference evidence="2 3" key="1">
    <citation type="submission" date="2013-08" db="EMBL/GenBank/DDBJ databases">
        <authorList>
            <person name="Durkin A.S."/>
            <person name="Haft D.R."/>
            <person name="McCorrison J."/>
            <person name="Torralba M."/>
            <person name="Gillis M."/>
            <person name="Haft D.H."/>
            <person name="Methe B."/>
            <person name="Sutton G."/>
            <person name="Nelson K.E."/>
        </authorList>
    </citation>
    <scope>NUCLEOTIDE SEQUENCE [LARGE SCALE GENOMIC DNA]</scope>
    <source>
        <strain evidence="2 3">F0068</strain>
    </source>
</reference>
<comment type="similarity">
    <text evidence="1">Belongs to the ComF/GntX family.</text>
</comment>
<dbReference type="InterPro" id="IPR051910">
    <property type="entry name" value="ComF/GntX_DNA_util-trans"/>
</dbReference>
<dbReference type="CDD" id="cd06223">
    <property type="entry name" value="PRTases_typeI"/>
    <property type="match status" value="1"/>
</dbReference>
<dbReference type="PANTHER" id="PTHR47505:SF1">
    <property type="entry name" value="DNA UTILIZATION PROTEIN YHGH"/>
    <property type="match status" value="1"/>
</dbReference>
<dbReference type="PANTHER" id="PTHR47505">
    <property type="entry name" value="DNA UTILIZATION PROTEIN YHGH"/>
    <property type="match status" value="1"/>
</dbReference>
<comment type="caution">
    <text evidence="2">The sequence shown here is derived from an EMBL/GenBank/DDBJ whole genome shotgun (WGS) entry which is preliminary data.</text>
</comment>
<sequence>MISFWDRLLNLISPQPCAMCGRRLSISEELICCECNLDLPRTNYDTDPYSNELAHCFWGLIPVERCYAFTFYRSKSLTSHIIYGLKYGGRREWGIIAGRMIAREIIGSGFFEGIDLLLPVPLTRKRRRSRGYNQSEELARGISEVTEIPVETRSVCRKIFAGSQTSRNRWQRVENVADAFELVDAGPVHARHVLIVDDVVTTGATIRACAQQLVKAGVAKISVLAFGFAKS</sequence>
<dbReference type="InterPro" id="IPR029057">
    <property type="entry name" value="PRTase-like"/>
</dbReference>
<evidence type="ECO:0000313" key="3">
    <source>
        <dbReference type="Proteomes" id="UP000016600"/>
    </source>
</evidence>
<dbReference type="RefSeq" id="WP_021584137.1">
    <property type="nucleotide sequence ID" value="NZ_AWET01000036.1"/>
</dbReference>
<accession>U2MMV9</accession>